<evidence type="ECO:0000256" key="1">
    <source>
        <dbReference type="SAM" id="MobiDB-lite"/>
    </source>
</evidence>
<name>A0ABR3PVV2_9TREE</name>
<feature type="compositionally biased region" description="Polar residues" evidence="1">
    <location>
        <begin position="668"/>
        <end position="684"/>
    </location>
</feature>
<comment type="caution">
    <text evidence="3">The sequence shown here is derived from an EMBL/GenBank/DDBJ whole genome shotgun (WGS) entry which is preliminary data.</text>
</comment>
<dbReference type="InterPro" id="IPR015915">
    <property type="entry name" value="Kelch-typ_b-propeller"/>
</dbReference>
<dbReference type="SUPFAM" id="SSF117281">
    <property type="entry name" value="Kelch motif"/>
    <property type="match status" value="1"/>
</dbReference>
<protein>
    <recommendedName>
        <fullName evidence="5">Galactose oxidase</fullName>
    </recommendedName>
</protein>
<dbReference type="Gene3D" id="2.130.10.80">
    <property type="entry name" value="Galactose oxidase/kelch, beta-propeller"/>
    <property type="match status" value="1"/>
</dbReference>
<dbReference type="InterPro" id="IPR011043">
    <property type="entry name" value="Gal_Oxase/kelch_b-propeller"/>
</dbReference>
<feature type="region of interest" description="Disordered" evidence="1">
    <location>
        <begin position="456"/>
        <end position="475"/>
    </location>
</feature>
<evidence type="ECO:0000313" key="3">
    <source>
        <dbReference type="EMBL" id="KAL1406571.1"/>
    </source>
</evidence>
<dbReference type="EMBL" id="JBBXJM010000006">
    <property type="protein sequence ID" value="KAL1406571.1"/>
    <property type="molecule type" value="Genomic_DNA"/>
</dbReference>
<reference evidence="3 4" key="1">
    <citation type="submission" date="2023-08" db="EMBL/GenBank/DDBJ databases">
        <title>Annotated Genome Sequence of Vanrija albida AlHP1.</title>
        <authorList>
            <person name="Herzog R."/>
        </authorList>
    </citation>
    <scope>NUCLEOTIDE SEQUENCE [LARGE SCALE GENOMIC DNA]</scope>
    <source>
        <strain evidence="3 4">AlHP1</strain>
    </source>
</reference>
<dbReference type="PANTHER" id="PTHR23244">
    <property type="entry name" value="KELCH REPEAT DOMAIN"/>
    <property type="match status" value="1"/>
</dbReference>
<dbReference type="InterPro" id="IPR037293">
    <property type="entry name" value="Gal_Oxidase_central_sf"/>
</dbReference>
<feature type="region of interest" description="Disordered" evidence="1">
    <location>
        <begin position="632"/>
        <end position="750"/>
    </location>
</feature>
<keyword evidence="2" id="KW-0472">Membrane</keyword>
<proteinExistence type="predicted"/>
<evidence type="ECO:0000313" key="4">
    <source>
        <dbReference type="Proteomes" id="UP001565368"/>
    </source>
</evidence>
<feature type="compositionally biased region" description="Polar residues" evidence="1">
    <location>
        <begin position="725"/>
        <end position="738"/>
    </location>
</feature>
<gene>
    <name evidence="3" type="ORF">Q8F55_008277</name>
</gene>
<dbReference type="RefSeq" id="XP_069206515.1">
    <property type="nucleotide sequence ID" value="XM_069356674.1"/>
</dbReference>
<feature type="transmembrane region" description="Helical" evidence="2">
    <location>
        <begin position="371"/>
        <end position="393"/>
    </location>
</feature>
<evidence type="ECO:0008006" key="5">
    <source>
        <dbReference type="Google" id="ProtNLM"/>
    </source>
</evidence>
<feature type="region of interest" description="Disordered" evidence="1">
    <location>
        <begin position="508"/>
        <end position="538"/>
    </location>
</feature>
<evidence type="ECO:0000256" key="2">
    <source>
        <dbReference type="SAM" id="Phobius"/>
    </source>
</evidence>
<sequence>MLFLLLSSLPSVQATAAGRWGHRAVYVPSKNSIYVVGGEVAGTGTQITNDVLILPLNSSSPSWSLGPNTGLPAHAFASMALSRDGTNLVVAGGITSSCANDATTHTLSLGASSWTSASPKSFIRRRGTGAFSVDDGSAQGEVVVVGGMVDNTVCSTSTSAYTATDVLKVPMSSSAPVSSQGLPSGLTGSSLAVSDFALAQTNTTVYLAGGRAADGSFVGLDTIGVWTANGGWASQKVSGSIPSGRVGASLVAHPNQPLLVLYGGSEANLNGKSFAPSTMLAVLDTKSWKWSQPSSIQASAGNAVSYHSSVMTPQGVMVTAFGLGPQGTPVTGSNFLDMRDSSVDNWKWEASWSNEMLEPAKVSHKSSKKTVTAAVVPTVILLVILIPLVVYFTRRYIRNNRKRRHANHFSFEAQEDNGDFSRPVASRDVYPFGAYNDKDEGFLSNVKSRVTGLFRRNSASSGRPHGIGDDGTITEREMSPINPDQLNEKGNWEEVDFGLGRIDEERREATYTDLPQRRKTPRASLPQRNSFSSEGEHIGTVPFPMPIASTYSYADDLQNAPTGQLIDIDHSPRVGSPKGDGQVLLMSPTLEEPESSTLAAAGADAADWNMLEKSLTDKPAFRSISPTATLRSHAHQSPFDDSHAVPVSPVLSHSSEASTAPSIPPLDFNSSPMMSKKASLSTGKRMSMPAARSVSGGAVRTLAGGNRVVSQGESADIPSKHARRSSMNALGLQNQNRLSKLRVVNPSDEE</sequence>
<dbReference type="Gene3D" id="2.120.10.80">
    <property type="entry name" value="Kelch-type beta propeller"/>
    <property type="match status" value="1"/>
</dbReference>
<dbReference type="GeneID" id="95989320"/>
<dbReference type="Proteomes" id="UP001565368">
    <property type="component" value="Unassembled WGS sequence"/>
</dbReference>
<organism evidence="3 4">
    <name type="scientific">Vanrija albida</name>
    <dbReference type="NCBI Taxonomy" id="181172"/>
    <lineage>
        <taxon>Eukaryota</taxon>
        <taxon>Fungi</taxon>
        <taxon>Dikarya</taxon>
        <taxon>Basidiomycota</taxon>
        <taxon>Agaricomycotina</taxon>
        <taxon>Tremellomycetes</taxon>
        <taxon>Trichosporonales</taxon>
        <taxon>Trichosporonaceae</taxon>
        <taxon>Vanrija</taxon>
    </lineage>
</organism>
<dbReference type="PANTHER" id="PTHR23244:SF471">
    <property type="entry name" value="GUANINE NUCLEOTIDE-BINDING PROTEIN SUBUNIT BETA 1-RELATED"/>
    <property type="match status" value="1"/>
</dbReference>
<keyword evidence="4" id="KW-1185">Reference proteome</keyword>
<feature type="compositionally biased region" description="Polar residues" evidence="1">
    <location>
        <begin position="651"/>
        <end position="661"/>
    </location>
</feature>
<keyword evidence="2" id="KW-0812">Transmembrane</keyword>
<accession>A0ABR3PVV2</accession>
<dbReference type="SUPFAM" id="SSF50965">
    <property type="entry name" value="Galactose oxidase, central domain"/>
    <property type="match status" value="1"/>
</dbReference>
<keyword evidence="2" id="KW-1133">Transmembrane helix</keyword>